<dbReference type="Proteomes" id="UP000807025">
    <property type="component" value="Unassembled WGS sequence"/>
</dbReference>
<dbReference type="CDD" id="cd09917">
    <property type="entry name" value="F-box_SF"/>
    <property type="match status" value="1"/>
</dbReference>
<organism evidence="2 3">
    <name type="scientific">Pleurotus eryngii</name>
    <name type="common">Boletus of the steppes</name>
    <dbReference type="NCBI Taxonomy" id="5323"/>
    <lineage>
        <taxon>Eukaryota</taxon>
        <taxon>Fungi</taxon>
        <taxon>Dikarya</taxon>
        <taxon>Basidiomycota</taxon>
        <taxon>Agaricomycotina</taxon>
        <taxon>Agaricomycetes</taxon>
        <taxon>Agaricomycetidae</taxon>
        <taxon>Agaricales</taxon>
        <taxon>Pleurotineae</taxon>
        <taxon>Pleurotaceae</taxon>
        <taxon>Pleurotus</taxon>
    </lineage>
</organism>
<evidence type="ECO:0000313" key="2">
    <source>
        <dbReference type="EMBL" id="KAF9487965.1"/>
    </source>
</evidence>
<reference evidence="2" key="1">
    <citation type="submission" date="2020-11" db="EMBL/GenBank/DDBJ databases">
        <authorList>
            <consortium name="DOE Joint Genome Institute"/>
            <person name="Ahrendt S."/>
            <person name="Riley R."/>
            <person name="Andreopoulos W."/>
            <person name="Labutti K."/>
            <person name="Pangilinan J."/>
            <person name="Ruiz-Duenas F.J."/>
            <person name="Barrasa J.M."/>
            <person name="Sanchez-Garcia M."/>
            <person name="Camarero S."/>
            <person name="Miyauchi S."/>
            <person name="Serrano A."/>
            <person name="Linde D."/>
            <person name="Babiker R."/>
            <person name="Drula E."/>
            <person name="Ayuso-Fernandez I."/>
            <person name="Pacheco R."/>
            <person name="Padilla G."/>
            <person name="Ferreira P."/>
            <person name="Barriuso J."/>
            <person name="Kellner H."/>
            <person name="Castanera R."/>
            <person name="Alfaro M."/>
            <person name="Ramirez L."/>
            <person name="Pisabarro A.G."/>
            <person name="Kuo A."/>
            <person name="Tritt A."/>
            <person name="Lipzen A."/>
            <person name="He G."/>
            <person name="Yan M."/>
            <person name="Ng V."/>
            <person name="Cullen D."/>
            <person name="Martin F."/>
            <person name="Rosso M.-N."/>
            <person name="Henrissat B."/>
            <person name="Hibbett D."/>
            <person name="Martinez A.T."/>
            <person name="Grigoriev I.V."/>
        </authorList>
    </citation>
    <scope>NUCLEOTIDE SEQUENCE</scope>
    <source>
        <strain evidence="2">ATCC 90797</strain>
    </source>
</reference>
<feature type="domain" description="F-box" evidence="1">
    <location>
        <begin position="1"/>
        <end position="50"/>
    </location>
</feature>
<keyword evidence="3" id="KW-1185">Reference proteome</keyword>
<protein>
    <recommendedName>
        <fullName evidence="1">F-box domain-containing protein</fullName>
    </recommendedName>
</protein>
<evidence type="ECO:0000259" key="1">
    <source>
        <dbReference type="PROSITE" id="PS50181"/>
    </source>
</evidence>
<dbReference type="OrthoDB" id="2520703at2759"/>
<dbReference type="InterPro" id="IPR001810">
    <property type="entry name" value="F-box_dom"/>
</dbReference>
<dbReference type="PROSITE" id="PS50181">
    <property type="entry name" value="FBOX"/>
    <property type="match status" value="1"/>
</dbReference>
<comment type="caution">
    <text evidence="2">The sequence shown here is derived from an EMBL/GenBank/DDBJ whole genome shotgun (WGS) entry which is preliminary data.</text>
</comment>
<gene>
    <name evidence="2" type="ORF">BDN71DRAFT_1457889</name>
</gene>
<dbReference type="InterPro" id="IPR032675">
    <property type="entry name" value="LRR_dom_sf"/>
</dbReference>
<dbReference type="InterPro" id="IPR036047">
    <property type="entry name" value="F-box-like_dom_sf"/>
</dbReference>
<sequence>MLRTLPPEIWCMTFDYISDKPSLCNILAVCRHFRRLVEPILYADAAFPTYPMRAKLDSFLDAIEGPRALLVRTLNFDALDIRHHELEVIDSILIKTPNLKFLSLRRPTLPHVQFLETPPFLLTSLKITFVPLDPPFVRFLESQTSLEYLSLQTFIRESQPVLRFSPTAFPNLKALAARDTVLGCFACVPLSSLTHFHGNPSGLLRAHLNTLLVLCCHVRLGHLATLCANIEWLQIHGSMDASSDIAHARPSLRLRGIRVVLSPTPLRQAPANFEQHFDAAPSLEFVEICSTAGPHHVCHRWYRGSHQPIEIRWKCKQGSEWQADWLKDVDILTSQLERSYS</sequence>
<proteinExistence type="predicted"/>
<accession>A0A9P5ZJW5</accession>
<dbReference type="SUPFAM" id="SSF81383">
    <property type="entry name" value="F-box domain"/>
    <property type="match status" value="1"/>
</dbReference>
<dbReference type="AlphaFoldDB" id="A0A9P5ZJW5"/>
<dbReference type="Pfam" id="PF12937">
    <property type="entry name" value="F-box-like"/>
    <property type="match status" value="1"/>
</dbReference>
<evidence type="ECO:0000313" key="3">
    <source>
        <dbReference type="Proteomes" id="UP000807025"/>
    </source>
</evidence>
<name>A0A9P5ZJW5_PLEER</name>
<dbReference type="Gene3D" id="3.80.10.10">
    <property type="entry name" value="Ribonuclease Inhibitor"/>
    <property type="match status" value="1"/>
</dbReference>
<dbReference type="EMBL" id="MU154739">
    <property type="protein sequence ID" value="KAF9487965.1"/>
    <property type="molecule type" value="Genomic_DNA"/>
</dbReference>
<feature type="non-terminal residue" evidence="2">
    <location>
        <position position="341"/>
    </location>
</feature>